<dbReference type="GO" id="GO:0003723">
    <property type="term" value="F:RNA binding"/>
    <property type="evidence" value="ECO:0007669"/>
    <property type="project" value="InterPro"/>
</dbReference>
<proteinExistence type="inferred from homology"/>
<evidence type="ECO:0000313" key="10">
    <source>
        <dbReference type="EMBL" id="KAE7997390.1"/>
    </source>
</evidence>
<dbReference type="FunFam" id="1.25.40.10:FF:000776">
    <property type="entry name" value="Pentatricopeptide repeat-containing protein At3g13880"/>
    <property type="match status" value="1"/>
</dbReference>
<accession>A0A5N6QGV5</accession>
<organism evidence="10 11">
    <name type="scientific">Carpinus fangiana</name>
    <dbReference type="NCBI Taxonomy" id="176857"/>
    <lineage>
        <taxon>Eukaryota</taxon>
        <taxon>Viridiplantae</taxon>
        <taxon>Streptophyta</taxon>
        <taxon>Embryophyta</taxon>
        <taxon>Tracheophyta</taxon>
        <taxon>Spermatophyta</taxon>
        <taxon>Magnoliopsida</taxon>
        <taxon>eudicotyledons</taxon>
        <taxon>Gunneridae</taxon>
        <taxon>Pentapetalae</taxon>
        <taxon>rosids</taxon>
        <taxon>fabids</taxon>
        <taxon>Fagales</taxon>
        <taxon>Betulaceae</taxon>
        <taxon>Carpinus</taxon>
    </lineage>
</organism>
<feature type="region of interest" description="Disordered" evidence="8">
    <location>
        <begin position="45"/>
        <end position="68"/>
    </location>
</feature>
<dbReference type="InterPro" id="IPR046960">
    <property type="entry name" value="PPR_At4g14850-like_plant"/>
</dbReference>
<feature type="region of interest" description="Disordered" evidence="8">
    <location>
        <begin position="1"/>
        <end position="26"/>
    </location>
</feature>
<keyword evidence="6" id="KW-0809">Transit peptide</keyword>
<keyword evidence="5" id="KW-0677">Repeat</keyword>
<dbReference type="InterPro" id="IPR002885">
    <property type="entry name" value="PPR_rpt"/>
</dbReference>
<evidence type="ECO:0000256" key="7">
    <source>
        <dbReference type="PROSITE-ProRule" id="PRU00708"/>
    </source>
</evidence>
<dbReference type="Pfam" id="PF14432">
    <property type="entry name" value="DYW_deaminase"/>
    <property type="match status" value="1"/>
</dbReference>
<evidence type="ECO:0000256" key="3">
    <source>
        <dbReference type="ARBA" id="ARBA00022528"/>
    </source>
</evidence>
<keyword evidence="4" id="KW-0934">Plastid</keyword>
<feature type="repeat" description="PPR" evidence="7">
    <location>
        <begin position="499"/>
        <end position="533"/>
    </location>
</feature>
<dbReference type="AlphaFoldDB" id="A0A5N6QGV5"/>
<dbReference type="Pfam" id="PF01535">
    <property type="entry name" value="PPR"/>
    <property type="match status" value="5"/>
</dbReference>
<evidence type="ECO:0000259" key="9">
    <source>
        <dbReference type="Pfam" id="PF14432"/>
    </source>
</evidence>
<evidence type="ECO:0000256" key="2">
    <source>
        <dbReference type="ARBA" id="ARBA00006643"/>
    </source>
</evidence>
<dbReference type="Pfam" id="PF13041">
    <property type="entry name" value="PPR_2"/>
    <property type="match status" value="2"/>
</dbReference>
<feature type="compositionally biased region" description="Low complexity" evidence="8">
    <location>
        <begin position="55"/>
        <end position="67"/>
    </location>
</feature>
<dbReference type="NCBIfam" id="TIGR00756">
    <property type="entry name" value="PPR"/>
    <property type="match status" value="5"/>
</dbReference>
<dbReference type="Proteomes" id="UP000327013">
    <property type="component" value="Chromosome 1"/>
</dbReference>
<dbReference type="OrthoDB" id="1921722at2759"/>
<evidence type="ECO:0000256" key="6">
    <source>
        <dbReference type="ARBA" id="ARBA00022946"/>
    </source>
</evidence>
<dbReference type="Pfam" id="PF20431">
    <property type="entry name" value="E_motif"/>
    <property type="match status" value="1"/>
</dbReference>
<evidence type="ECO:0000256" key="5">
    <source>
        <dbReference type="ARBA" id="ARBA00022737"/>
    </source>
</evidence>
<keyword evidence="3" id="KW-0150">Chloroplast</keyword>
<feature type="repeat" description="PPR" evidence="7">
    <location>
        <begin position="268"/>
        <end position="302"/>
    </location>
</feature>
<dbReference type="InterPro" id="IPR011990">
    <property type="entry name" value="TPR-like_helical_dom_sf"/>
</dbReference>
<dbReference type="EMBL" id="CM017321">
    <property type="protein sequence ID" value="KAE7997390.1"/>
    <property type="molecule type" value="Genomic_DNA"/>
</dbReference>
<dbReference type="InterPro" id="IPR032867">
    <property type="entry name" value="DYW_dom"/>
</dbReference>
<gene>
    <name evidence="10" type="ORF">FH972_002031</name>
</gene>
<dbReference type="PANTHER" id="PTHR47926:SF440">
    <property type="entry name" value="REPEAT-CONTAINING PROTEIN, PUTATIVE-RELATED"/>
    <property type="match status" value="1"/>
</dbReference>
<dbReference type="PANTHER" id="PTHR47926">
    <property type="entry name" value="PENTATRICOPEPTIDE REPEAT-CONTAINING PROTEIN"/>
    <property type="match status" value="1"/>
</dbReference>
<feature type="domain" description="DYW" evidence="9">
    <location>
        <begin position="722"/>
        <end position="803"/>
    </location>
</feature>
<evidence type="ECO:0000256" key="8">
    <source>
        <dbReference type="SAM" id="MobiDB-lite"/>
    </source>
</evidence>
<evidence type="ECO:0000256" key="1">
    <source>
        <dbReference type="ARBA" id="ARBA00004229"/>
    </source>
</evidence>
<dbReference type="GO" id="GO:0009451">
    <property type="term" value="P:RNA modification"/>
    <property type="evidence" value="ECO:0007669"/>
    <property type="project" value="InterPro"/>
</dbReference>
<name>A0A5N6QGV5_9ROSI</name>
<keyword evidence="11" id="KW-1185">Reference proteome</keyword>
<dbReference type="Gene3D" id="1.25.40.10">
    <property type="entry name" value="Tetratricopeptide repeat domain"/>
    <property type="match status" value="4"/>
</dbReference>
<feature type="repeat" description="PPR" evidence="7">
    <location>
        <begin position="170"/>
        <end position="204"/>
    </location>
</feature>
<comment type="similarity">
    <text evidence="2">Belongs to the PPR family. PCMP-H subfamily.</text>
</comment>
<evidence type="ECO:0000256" key="4">
    <source>
        <dbReference type="ARBA" id="ARBA00022640"/>
    </source>
</evidence>
<dbReference type="PROSITE" id="PS51375">
    <property type="entry name" value="PPR"/>
    <property type="match status" value="3"/>
</dbReference>
<evidence type="ECO:0000313" key="11">
    <source>
        <dbReference type="Proteomes" id="UP000327013"/>
    </source>
</evidence>
<sequence length="886" mass="99007">MAAFAKTSPVPLHPDHPNHQTPKTHNSKLLSFSHNLQAHHLSLKRTQEVSVLNTSPSSSSSSSASSSITTHNPNSDICQLCLAGNLEQALKLLDSMHELQISVEEDAYIALLRLSEWKRAYDEGVRVYSHVSNSMTRLSVRLGNTLLSMFVRFGDLGNAWYVFGRMEERDVFSWNVLVGGYAKAGFFDEALDLYHRMLWVGIKPDVYTFPCVLRTCGGVPDLARGRELSIDPDLKTMTSIISACELLGDVRLAREVHGYVMRTEFGADVSIYNSLIQMYSTVGHWEVAEKVFSRMDYKDVVSWTAMISSYENNMLPAKAVETYKLMELEDVQPDAITIASVLSACACLGHLDMGVKLHELANRTGLISYVLVANTLIDMYSKCKCIDKALDVFHSIPDKNVISWTSIILGLRVNNRSFDALIFFRQMKPNLKPNSVTLISVLSACGRIGALTCGKEVHAHALRTGVGFDGFIPNAVLDMYVRCGRMGSAWNQFNRHKKDVAAWNILLTGYAERGQGAQAVELFQRMVGELVSPDDITFISLLCACSRSGLVTEGLEYFHSMQNQYYITPNLKHYACIVDLLGRAGQLEDAHEFIQKMPIEPDPAIWGALLNACRIHRQVELGKLAAHHIFEKDTTSAGYYVLLCNLYSDSGKWDEVAKVRRTMRQTGLTVDPGCSWVEVKGKVHAFLSDDDFHPQIKELKAVLEGFYVKMKAIGYNEPEKSSMDEVEASKAEIFCGHSERLAIAFGLINTAPGVPILVTKNLYMCQSCHNTVKFISKVVRREISVRDTERFHHFKDGICTCGDEGYWGKPDIGDRLKKEEAAFQIRRTEIGILREAANGNTKSLYGLLLSPLTQCCAQGWRDRLVPSCILLGTGRILFRSRTPLTM</sequence>
<dbReference type="InterPro" id="IPR046848">
    <property type="entry name" value="E_motif"/>
</dbReference>
<protein>
    <recommendedName>
        <fullName evidence="9">DYW domain-containing protein</fullName>
    </recommendedName>
</protein>
<dbReference type="GO" id="GO:0009507">
    <property type="term" value="C:chloroplast"/>
    <property type="evidence" value="ECO:0007669"/>
    <property type="project" value="UniProtKB-SubCell"/>
</dbReference>
<dbReference type="FunFam" id="1.25.40.10:FF:000395">
    <property type="entry name" value="Pentatricopeptide repeat-containing protein chloroplastic"/>
    <property type="match status" value="1"/>
</dbReference>
<dbReference type="FunFam" id="1.25.40.10:FF:000073">
    <property type="entry name" value="Pentatricopeptide repeat-containing protein chloroplastic"/>
    <property type="match status" value="1"/>
</dbReference>
<dbReference type="GO" id="GO:0008270">
    <property type="term" value="F:zinc ion binding"/>
    <property type="evidence" value="ECO:0007669"/>
    <property type="project" value="InterPro"/>
</dbReference>
<reference evidence="10 11" key="1">
    <citation type="submission" date="2019-06" db="EMBL/GenBank/DDBJ databases">
        <title>A chromosomal-level reference genome of Carpinus fangiana (Coryloideae, Betulaceae).</title>
        <authorList>
            <person name="Yang X."/>
            <person name="Wang Z."/>
            <person name="Zhang L."/>
            <person name="Hao G."/>
            <person name="Liu J."/>
            <person name="Yang Y."/>
        </authorList>
    </citation>
    <scope>NUCLEOTIDE SEQUENCE [LARGE SCALE GENOMIC DNA]</scope>
    <source>
        <strain evidence="10">Cfa_2016G</strain>
        <tissue evidence="10">Leaf</tissue>
    </source>
</reference>
<comment type="subcellular location">
    <subcellularLocation>
        <location evidence="1">Plastid</location>
        <location evidence="1">Chloroplast</location>
    </subcellularLocation>
</comment>